<evidence type="ECO:0000313" key="4">
    <source>
        <dbReference type="Proteomes" id="UP000324233"/>
    </source>
</evidence>
<dbReference type="SUPFAM" id="SSF100879">
    <property type="entry name" value="Lesion bypass DNA polymerase (Y-family), little finger domain"/>
    <property type="match status" value="1"/>
</dbReference>
<dbReference type="Proteomes" id="UP000324233">
    <property type="component" value="Chromosome"/>
</dbReference>
<protein>
    <submittedName>
        <fullName evidence="3">DNA polymerase IV</fullName>
        <ecNumber evidence="3">2.7.7.7</ecNumber>
    </submittedName>
</protein>
<dbReference type="EC" id="2.7.7.7" evidence="3"/>
<dbReference type="KEGG" id="agv:OJF2_16370"/>
<dbReference type="GO" id="GO:0009432">
    <property type="term" value="P:SOS response"/>
    <property type="evidence" value="ECO:0007669"/>
    <property type="project" value="TreeGrafter"/>
</dbReference>
<dbReference type="RefSeq" id="WP_148592817.1">
    <property type="nucleotide sequence ID" value="NZ_CP042997.1"/>
</dbReference>
<dbReference type="PANTHER" id="PTHR11076:SF34">
    <property type="entry name" value="PROTEIN UMUC"/>
    <property type="match status" value="1"/>
</dbReference>
<proteinExistence type="inferred from homology"/>
<name>A0A5B9VZN5_9BACT</name>
<dbReference type="InterPro" id="IPR043128">
    <property type="entry name" value="Rev_trsase/Diguanyl_cyclase"/>
</dbReference>
<keyword evidence="4" id="KW-1185">Reference proteome</keyword>
<dbReference type="InterPro" id="IPR043502">
    <property type="entry name" value="DNA/RNA_pol_sf"/>
</dbReference>
<dbReference type="EMBL" id="CP042997">
    <property type="protein sequence ID" value="QEH33140.1"/>
    <property type="molecule type" value="Genomic_DNA"/>
</dbReference>
<dbReference type="GO" id="GO:0006281">
    <property type="term" value="P:DNA repair"/>
    <property type="evidence" value="ECO:0007669"/>
    <property type="project" value="InterPro"/>
</dbReference>
<evidence type="ECO:0000256" key="1">
    <source>
        <dbReference type="ARBA" id="ARBA00010945"/>
    </source>
</evidence>
<gene>
    <name evidence="3" type="primary">dinB_1</name>
    <name evidence="3" type="ORF">OJF2_16370</name>
</gene>
<dbReference type="GO" id="GO:0042276">
    <property type="term" value="P:error-prone translesion synthesis"/>
    <property type="evidence" value="ECO:0007669"/>
    <property type="project" value="TreeGrafter"/>
</dbReference>
<keyword evidence="3" id="KW-0808">Transferase</keyword>
<feature type="domain" description="UmuC" evidence="2">
    <location>
        <begin position="10"/>
        <end position="188"/>
    </location>
</feature>
<dbReference type="OrthoDB" id="9808813at2"/>
<dbReference type="InterPro" id="IPR036775">
    <property type="entry name" value="DNA_pol_Y-fam_lit_finger_sf"/>
</dbReference>
<dbReference type="Gene3D" id="1.10.150.20">
    <property type="entry name" value="5' to 3' exonuclease, C-terminal subdomain"/>
    <property type="match status" value="1"/>
</dbReference>
<dbReference type="InterPro" id="IPR050116">
    <property type="entry name" value="DNA_polymerase-Y"/>
</dbReference>
<dbReference type="GO" id="GO:0005829">
    <property type="term" value="C:cytosol"/>
    <property type="evidence" value="ECO:0007669"/>
    <property type="project" value="TreeGrafter"/>
</dbReference>
<keyword evidence="3" id="KW-0548">Nucleotidyltransferase</keyword>
<accession>A0A5B9VZN5</accession>
<dbReference type="Pfam" id="PF11799">
    <property type="entry name" value="IMS_C"/>
    <property type="match status" value="1"/>
</dbReference>
<dbReference type="GO" id="GO:0003887">
    <property type="term" value="F:DNA-directed DNA polymerase activity"/>
    <property type="evidence" value="ECO:0007669"/>
    <property type="project" value="UniProtKB-EC"/>
</dbReference>
<comment type="similarity">
    <text evidence="1">Belongs to the DNA polymerase type-Y family.</text>
</comment>
<sequence length="413" mass="45995">MVTRASTRAIGHLDADCFYVSAERVRDFFLDEKPVGVLGNQGACVIAKSYEMKGKGVKTGEPIWDALEKCPDGIYVKRDFRWYEVLSRLMLDQVRELSPRVEYYSIDEFFFQAEAARGQSLQSLAEEMRDRIRERVGVPVTVGIARTRTLAKLISDSAKPFGARAVMEPDEVEELLGSLPVTEITGIAGRRAARLSPWGIASCLDLARADRRLVRSLLTAAGEVLWWELNGDPVQAIHTKRPAHKALSRGGSFGESTAEPAVLYAWLVRNLERLIEEMRFHGVAAGRVTVALRYKTGHSGVGQRTLPVATDRFDLLLDAARPCLRKAWMPGVQASHMHLIAEDLGPRDQCPPGLFEDPAARARAEAVARVKEQVNNRMGRFSLRSAATLRLPAIYRDASNEYDICDIRGKICF</sequence>
<dbReference type="PANTHER" id="PTHR11076">
    <property type="entry name" value="DNA REPAIR POLYMERASE UMUC / TRANSFERASE FAMILY MEMBER"/>
    <property type="match status" value="1"/>
</dbReference>
<reference evidence="3 4" key="1">
    <citation type="submission" date="2019-08" db="EMBL/GenBank/DDBJ databases">
        <title>Deep-cultivation of Planctomycetes and their phenomic and genomic characterization uncovers novel biology.</title>
        <authorList>
            <person name="Wiegand S."/>
            <person name="Jogler M."/>
            <person name="Boedeker C."/>
            <person name="Pinto D."/>
            <person name="Vollmers J."/>
            <person name="Rivas-Marin E."/>
            <person name="Kohn T."/>
            <person name="Peeters S.H."/>
            <person name="Heuer A."/>
            <person name="Rast P."/>
            <person name="Oberbeckmann S."/>
            <person name="Bunk B."/>
            <person name="Jeske O."/>
            <person name="Meyerdierks A."/>
            <person name="Storesund J.E."/>
            <person name="Kallscheuer N."/>
            <person name="Luecker S."/>
            <person name="Lage O.M."/>
            <person name="Pohl T."/>
            <person name="Merkel B.J."/>
            <person name="Hornburger P."/>
            <person name="Mueller R.-W."/>
            <person name="Bruemmer F."/>
            <person name="Labrenz M."/>
            <person name="Spormann A.M."/>
            <person name="Op den Camp H."/>
            <person name="Overmann J."/>
            <person name="Amann R."/>
            <person name="Jetten M.S.M."/>
            <person name="Mascher T."/>
            <person name="Medema M.H."/>
            <person name="Devos D.P."/>
            <person name="Kaster A.-K."/>
            <person name="Ovreas L."/>
            <person name="Rohde M."/>
            <person name="Galperin M.Y."/>
            <person name="Jogler C."/>
        </authorList>
    </citation>
    <scope>NUCLEOTIDE SEQUENCE [LARGE SCALE GENOMIC DNA]</scope>
    <source>
        <strain evidence="3 4">OJF2</strain>
    </source>
</reference>
<dbReference type="InterPro" id="IPR001126">
    <property type="entry name" value="UmuC"/>
</dbReference>
<dbReference type="Gene3D" id="3.30.70.270">
    <property type="match status" value="1"/>
</dbReference>
<dbReference type="SUPFAM" id="SSF56672">
    <property type="entry name" value="DNA/RNA polymerases"/>
    <property type="match status" value="1"/>
</dbReference>
<dbReference type="AlphaFoldDB" id="A0A5B9VZN5"/>
<dbReference type="Pfam" id="PF00817">
    <property type="entry name" value="IMS"/>
    <property type="match status" value="1"/>
</dbReference>
<dbReference type="GO" id="GO:0003684">
    <property type="term" value="F:damaged DNA binding"/>
    <property type="evidence" value="ECO:0007669"/>
    <property type="project" value="InterPro"/>
</dbReference>
<dbReference type="InterPro" id="IPR017961">
    <property type="entry name" value="DNA_pol_Y-fam_little_finger"/>
</dbReference>
<evidence type="ECO:0000259" key="2">
    <source>
        <dbReference type="PROSITE" id="PS50173"/>
    </source>
</evidence>
<evidence type="ECO:0000313" key="3">
    <source>
        <dbReference type="EMBL" id="QEH33140.1"/>
    </source>
</evidence>
<organism evidence="3 4">
    <name type="scientific">Aquisphaera giovannonii</name>
    <dbReference type="NCBI Taxonomy" id="406548"/>
    <lineage>
        <taxon>Bacteria</taxon>
        <taxon>Pseudomonadati</taxon>
        <taxon>Planctomycetota</taxon>
        <taxon>Planctomycetia</taxon>
        <taxon>Isosphaerales</taxon>
        <taxon>Isosphaeraceae</taxon>
        <taxon>Aquisphaera</taxon>
    </lineage>
</organism>
<dbReference type="Gene3D" id="3.40.1170.60">
    <property type="match status" value="1"/>
</dbReference>
<dbReference type="Gene3D" id="3.30.1490.100">
    <property type="entry name" value="DNA polymerase, Y-family, little finger domain"/>
    <property type="match status" value="1"/>
</dbReference>
<dbReference type="PROSITE" id="PS50173">
    <property type="entry name" value="UMUC"/>
    <property type="match status" value="1"/>
</dbReference>